<keyword evidence="1" id="KW-0175">Coiled coil</keyword>
<sequence>MPARFTYSRWDGTQTPFSMDADGILDELADDLMYHGDLDSALRRLMREGMTDKDGKRIEGLREMMERIRQRKKELEESGDLGGVYSEIAEALQNVIDEERHAVENAVREAENSGDERRAETARDAAMERNFRLDMMPEDLAGMVRELQSYDFESPEARQRFEELMDKLRQQMMQQVVDQMAEGIQDMSPENMARMKDMMAALNNMIEAREQGEDPHFEEFMEQFGDFFPENPQTLDELLENMAQRMQAMQDFMNSLTPEQRSQLQQLSDQLMEDMDLNWQVQQLGQKLQSMFPQQGPPGQQQGYNFRGETPMDMQQAMDAMREMGQLNELEAMLQQSRNPAQLAEVDIEKMRDLLGEDAARSMEQLAKIVKQLEDAGLVHRKDGKLELSPRGLRAIGNSALRELFSKLSKDKFGQHRIARDGSGHERTYDSKPYEFGDPFRLDLQRTIRNAISRNGTGTPVRLLPEDFEIERTEHTTRSSTVLMLDLSYSMVQAGRFLPAKKVAMALHSLITSQFPRDYISILGFSSIAYPITHEDLPGISWDQEYGTNMQHGFAIARKLLAQQTGTKQIIMITDGEPTSHITPDGYPWFTYFDGYEAQQLTAEATMREVMRCTKDNITINSFVLDASGSLRKFVEQMAQVNHGRAFFTTPETLGDYVLVDFLENRRKMSRAR</sequence>
<evidence type="ECO:0000256" key="1">
    <source>
        <dbReference type="SAM" id="Coils"/>
    </source>
</evidence>
<gene>
    <name evidence="3" type="ORF">UFOPK1619_00819</name>
</gene>
<organism evidence="3">
    <name type="scientific">freshwater metagenome</name>
    <dbReference type="NCBI Taxonomy" id="449393"/>
    <lineage>
        <taxon>unclassified sequences</taxon>
        <taxon>metagenomes</taxon>
        <taxon>ecological metagenomes</taxon>
    </lineage>
</organism>
<dbReference type="Gene3D" id="3.40.50.410">
    <property type="entry name" value="von Willebrand factor, type A domain"/>
    <property type="match status" value="1"/>
</dbReference>
<feature type="domain" description="VWFA" evidence="2">
    <location>
        <begin position="478"/>
        <end position="662"/>
    </location>
</feature>
<accession>A0A6J6E1B8</accession>
<feature type="coiled-coil region" evidence="1">
    <location>
        <begin position="58"/>
        <end position="109"/>
    </location>
</feature>
<dbReference type="EMBL" id="CAEZTI010000162">
    <property type="protein sequence ID" value="CAB4569069.1"/>
    <property type="molecule type" value="Genomic_DNA"/>
</dbReference>
<evidence type="ECO:0000313" key="3">
    <source>
        <dbReference type="EMBL" id="CAB4569069.1"/>
    </source>
</evidence>
<protein>
    <submittedName>
        <fullName evidence="3">Unannotated protein</fullName>
    </submittedName>
</protein>
<dbReference type="AlphaFoldDB" id="A0A6J6E1B8"/>
<evidence type="ECO:0000259" key="2">
    <source>
        <dbReference type="SMART" id="SM00327"/>
    </source>
</evidence>
<dbReference type="InterPro" id="IPR036465">
    <property type="entry name" value="vWFA_dom_sf"/>
</dbReference>
<proteinExistence type="predicted"/>
<dbReference type="SMART" id="SM00327">
    <property type="entry name" value="VWA"/>
    <property type="match status" value="1"/>
</dbReference>
<dbReference type="CDD" id="cd00198">
    <property type="entry name" value="vWFA"/>
    <property type="match status" value="1"/>
</dbReference>
<dbReference type="InterPro" id="IPR002035">
    <property type="entry name" value="VWF_A"/>
</dbReference>
<dbReference type="SUPFAM" id="SSF53300">
    <property type="entry name" value="vWA-like"/>
    <property type="match status" value="1"/>
</dbReference>
<reference evidence="3" key="1">
    <citation type="submission" date="2020-05" db="EMBL/GenBank/DDBJ databases">
        <authorList>
            <person name="Chiriac C."/>
            <person name="Salcher M."/>
            <person name="Ghai R."/>
            <person name="Kavagutti S V."/>
        </authorList>
    </citation>
    <scope>NUCLEOTIDE SEQUENCE</scope>
</reference>
<name>A0A6J6E1B8_9ZZZZ</name>